<feature type="region of interest" description="Disordered" evidence="1">
    <location>
        <begin position="36"/>
        <end position="77"/>
    </location>
</feature>
<dbReference type="EMBL" id="JAVREI010000007">
    <property type="protein sequence ID" value="MDT0276651.1"/>
    <property type="molecule type" value="Genomic_DNA"/>
</dbReference>
<proteinExistence type="predicted"/>
<evidence type="ECO:0000256" key="1">
    <source>
        <dbReference type="SAM" id="MobiDB-lite"/>
    </source>
</evidence>
<sequence>MSESEEIEQPAGDEADQAVVASDVQPADLVDQVEKQLPQPAEMVDSADRADTQMPRPSEMVDEASFSRDDDGPTLTT</sequence>
<dbReference type="RefSeq" id="WP_311345467.1">
    <property type="nucleotide sequence ID" value="NZ_JAVREI010000007.1"/>
</dbReference>
<reference evidence="3" key="1">
    <citation type="submission" date="2023-07" db="EMBL/GenBank/DDBJ databases">
        <title>30 novel species of actinomycetes from the DSMZ collection.</title>
        <authorList>
            <person name="Nouioui I."/>
        </authorList>
    </citation>
    <scope>NUCLEOTIDE SEQUENCE [LARGE SCALE GENOMIC DNA]</scope>
    <source>
        <strain evidence="3">DSM 46792</strain>
    </source>
</reference>
<comment type="caution">
    <text evidence="2">The sequence shown here is derived from an EMBL/GenBank/DDBJ whole genome shotgun (WGS) entry which is preliminary data.</text>
</comment>
<organism evidence="2 3">
    <name type="scientific">Blastococcus goldschmidtiae</name>
    <dbReference type="NCBI Taxonomy" id="3075546"/>
    <lineage>
        <taxon>Bacteria</taxon>
        <taxon>Bacillati</taxon>
        <taxon>Actinomycetota</taxon>
        <taxon>Actinomycetes</taxon>
        <taxon>Geodermatophilales</taxon>
        <taxon>Geodermatophilaceae</taxon>
        <taxon>Blastococcus</taxon>
    </lineage>
</organism>
<gene>
    <name evidence="2" type="ORF">RM425_12140</name>
</gene>
<dbReference type="Proteomes" id="UP001183222">
    <property type="component" value="Unassembled WGS sequence"/>
</dbReference>
<accession>A0ABU2K8Z8</accession>
<evidence type="ECO:0000313" key="3">
    <source>
        <dbReference type="Proteomes" id="UP001183222"/>
    </source>
</evidence>
<protein>
    <submittedName>
        <fullName evidence="2">Uncharacterized protein</fullName>
    </submittedName>
</protein>
<evidence type="ECO:0000313" key="2">
    <source>
        <dbReference type="EMBL" id="MDT0276651.1"/>
    </source>
</evidence>
<name>A0ABU2K8Z8_9ACTN</name>
<keyword evidence="3" id="KW-1185">Reference proteome</keyword>